<reference evidence="2" key="1">
    <citation type="submission" date="2018-06" db="EMBL/GenBank/DDBJ databases">
        <authorList>
            <person name="Zhirakovskaya E."/>
        </authorList>
    </citation>
    <scope>NUCLEOTIDE SEQUENCE</scope>
</reference>
<keyword evidence="1" id="KW-0472">Membrane</keyword>
<keyword evidence="1" id="KW-1133">Transmembrane helix</keyword>
<dbReference type="InterPro" id="IPR045584">
    <property type="entry name" value="Pilin-like"/>
</dbReference>
<protein>
    <recommendedName>
        <fullName evidence="3">General secretion pathway GspH domain-containing protein</fullName>
    </recommendedName>
</protein>
<dbReference type="Pfam" id="PF07963">
    <property type="entry name" value="N_methyl"/>
    <property type="match status" value="1"/>
</dbReference>
<feature type="transmembrane region" description="Helical" evidence="1">
    <location>
        <begin position="12"/>
        <end position="32"/>
    </location>
</feature>
<evidence type="ECO:0000256" key="1">
    <source>
        <dbReference type="SAM" id="Phobius"/>
    </source>
</evidence>
<keyword evidence="1" id="KW-0812">Transmembrane</keyword>
<dbReference type="EMBL" id="UOGE01000017">
    <property type="protein sequence ID" value="VAX17039.1"/>
    <property type="molecule type" value="Genomic_DNA"/>
</dbReference>
<dbReference type="Gene3D" id="3.30.700.10">
    <property type="entry name" value="Glycoprotein, Type 4 Pilin"/>
    <property type="match status" value="1"/>
</dbReference>
<proteinExistence type="predicted"/>
<dbReference type="AlphaFoldDB" id="A0A3B1BFZ4"/>
<organism evidence="2">
    <name type="scientific">hydrothermal vent metagenome</name>
    <dbReference type="NCBI Taxonomy" id="652676"/>
    <lineage>
        <taxon>unclassified sequences</taxon>
        <taxon>metagenomes</taxon>
        <taxon>ecological metagenomes</taxon>
    </lineage>
</organism>
<dbReference type="SUPFAM" id="SSF54523">
    <property type="entry name" value="Pili subunits"/>
    <property type="match status" value="1"/>
</dbReference>
<gene>
    <name evidence="2" type="ORF">MNBD_NITROSPINAE02-1582</name>
</gene>
<dbReference type="NCBIfam" id="TIGR02532">
    <property type="entry name" value="IV_pilin_GFxxxE"/>
    <property type="match status" value="1"/>
</dbReference>
<dbReference type="InterPro" id="IPR012902">
    <property type="entry name" value="N_methyl_site"/>
</dbReference>
<accession>A0A3B1BFZ4</accession>
<name>A0A3B1BFZ4_9ZZZZ</name>
<sequence length="174" mass="19506">MIIMKHRDRAGFTLVELLIVMALIGVLAGVAIPRLPDVTASRLKSQARRIAGTFTYLYQRAAATQVVLRLTLDMDSNEYYVSILNTDNRFEEIELPFAKRTKLPSQIKISETYTTRQGKAKKGNAMIHFFPGGQTELAVVHMTDNNKNEMTLITNPLTGKVNISAGYKDVSRKM</sequence>
<dbReference type="PROSITE" id="PS00409">
    <property type="entry name" value="PROKAR_NTER_METHYL"/>
    <property type="match status" value="1"/>
</dbReference>
<evidence type="ECO:0008006" key="3">
    <source>
        <dbReference type="Google" id="ProtNLM"/>
    </source>
</evidence>
<evidence type="ECO:0000313" key="2">
    <source>
        <dbReference type="EMBL" id="VAX17039.1"/>
    </source>
</evidence>